<dbReference type="NCBIfam" id="NF033103">
    <property type="entry name" value="bla_class_A"/>
    <property type="match status" value="1"/>
</dbReference>
<proteinExistence type="inferred from homology"/>
<protein>
    <recommendedName>
        <fullName evidence="3 6">Beta-lactamase</fullName>
        <ecNumber evidence="3 6">3.5.2.6</ecNumber>
    </recommendedName>
</protein>
<keyword evidence="5 6" id="KW-0046">Antibiotic resistance</keyword>
<evidence type="ECO:0000259" key="8">
    <source>
        <dbReference type="Pfam" id="PF13354"/>
    </source>
</evidence>
<comment type="catalytic activity">
    <reaction evidence="1 6">
        <text>a beta-lactam + H2O = a substituted beta-amino acid</text>
        <dbReference type="Rhea" id="RHEA:20401"/>
        <dbReference type="ChEBI" id="CHEBI:15377"/>
        <dbReference type="ChEBI" id="CHEBI:35627"/>
        <dbReference type="ChEBI" id="CHEBI:140347"/>
        <dbReference type="EC" id="3.5.2.6"/>
    </reaction>
</comment>
<dbReference type="InterPro" id="IPR023650">
    <property type="entry name" value="Beta-lactam_class-A_AS"/>
</dbReference>
<evidence type="ECO:0000256" key="2">
    <source>
        <dbReference type="ARBA" id="ARBA00009009"/>
    </source>
</evidence>
<dbReference type="Proteomes" id="UP000288587">
    <property type="component" value="Unassembled WGS sequence"/>
</dbReference>
<evidence type="ECO:0000256" key="5">
    <source>
        <dbReference type="ARBA" id="ARBA00023251"/>
    </source>
</evidence>
<dbReference type="InterPro" id="IPR045155">
    <property type="entry name" value="Beta-lactam_cat"/>
</dbReference>
<dbReference type="PROSITE" id="PS00146">
    <property type="entry name" value="BETA_LACTAMASE_A"/>
    <property type="match status" value="1"/>
</dbReference>
<evidence type="ECO:0000256" key="3">
    <source>
        <dbReference type="ARBA" id="ARBA00012865"/>
    </source>
</evidence>
<feature type="chain" id="PRO_5019041050" description="Beta-lactamase" evidence="7">
    <location>
        <begin position="28"/>
        <end position="307"/>
    </location>
</feature>
<dbReference type="OrthoDB" id="9784149at2"/>
<dbReference type="GO" id="GO:0008800">
    <property type="term" value="F:beta-lactamase activity"/>
    <property type="evidence" value="ECO:0007669"/>
    <property type="project" value="UniProtKB-UniRule"/>
</dbReference>
<dbReference type="InterPro" id="IPR000871">
    <property type="entry name" value="Beta-lactam_class-A"/>
</dbReference>
<dbReference type="GO" id="GO:0046677">
    <property type="term" value="P:response to antibiotic"/>
    <property type="evidence" value="ECO:0007669"/>
    <property type="project" value="UniProtKB-UniRule"/>
</dbReference>
<comment type="caution">
    <text evidence="9">The sequence shown here is derived from an EMBL/GenBank/DDBJ whole genome shotgun (WGS) entry which is preliminary data.</text>
</comment>
<gene>
    <name evidence="9" type="primary">bla</name>
    <name evidence="9" type="ORF">EOD73_11005</name>
</gene>
<feature type="signal peptide" evidence="7">
    <location>
        <begin position="1"/>
        <end position="27"/>
    </location>
</feature>
<feature type="domain" description="Beta-lactamase class A catalytic" evidence="8">
    <location>
        <begin position="51"/>
        <end position="274"/>
    </location>
</feature>
<keyword evidence="10" id="KW-1185">Reference proteome</keyword>
<evidence type="ECO:0000256" key="6">
    <source>
        <dbReference type="RuleBase" id="RU361140"/>
    </source>
</evidence>
<dbReference type="PANTHER" id="PTHR35333">
    <property type="entry name" value="BETA-LACTAMASE"/>
    <property type="match status" value="1"/>
</dbReference>
<dbReference type="PRINTS" id="PR00118">
    <property type="entry name" value="BLACTAMASEA"/>
</dbReference>
<keyword evidence="7" id="KW-0732">Signal</keyword>
<reference evidence="9 10" key="1">
    <citation type="submission" date="2019-01" db="EMBL/GenBank/DDBJ databases">
        <authorList>
            <person name="Chen W.-M."/>
        </authorList>
    </citation>
    <scope>NUCLEOTIDE SEQUENCE [LARGE SCALE GENOMIC DNA]</scope>
    <source>
        <strain evidence="9 10">CCP-18</strain>
    </source>
</reference>
<accession>A0A437LH10</accession>
<sequence length="307" mass="33546">MSFSMTKLPRRALLAAPLGMTLLPVWSAPRADRLPPSLAALERRHGGRLGVAVLDTGSQRLWGHREDERFGLCSTFKLLLAAAVLQQIDAGRLAADRWVPFHGAPKVPNSPVTDAHQAAGGMTLLALAQATQTTSDNLAANLLMRELSGDQGPQWLTQWLRERGDAVTRIDRWEPEMNHVPPGEVRDTSSPAAMARTAALLLTGPVLQPPHRELLQGWTEATRTGLKRLRAGFSEGWRAGDKTGTGWRPGQADKINDVAIVWPPGRAPWVVAAYYEAPRHTEPDLRPQDIAVLAAVGREVTKVLRQP</sequence>
<comment type="similarity">
    <text evidence="2 6">Belongs to the class-A beta-lactamase family.</text>
</comment>
<dbReference type="PANTHER" id="PTHR35333:SF3">
    <property type="entry name" value="BETA-LACTAMASE-TYPE TRANSPEPTIDASE FOLD CONTAINING PROTEIN"/>
    <property type="match status" value="1"/>
</dbReference>
<evidence type="ECO:0000256" key="4">
    <source>
        <dbReference type="ARBA" id="ARBA00022801"/>
    </source>
</evidence>
<dbReference type="AlphaFoldDB" id="A0A437LH10"/>
<dbReference type="Gene3D" id="3.40.710.10">
    <property type="entry name" value="DD-peptidase/beta-lactamase superfamily"/>
    <property type="match status" value="1"/>
</dbReference>
<dbReference type="Pfam" id="PF13354">
    <property type="entry name" value="Beta-lactamase2"/>
    <property type="match status" value="1"/>
</dbReference>
<name>A0A437LH10_9BURK</name>
<keyword evidence="4 6" id="KW-0378">Hydrolase</keyword>
<dbReference type="SUPFAM" id="SSF56601">
    <property type="entry name" value="beta-lactamase/transpeptidase-like"/>
    <property type="match status" value="1"/>
</dbReference>
<dbReference type="InterPro" id="IPR012338">
    <property type="entry name" value="Beta-lactam/transpept-like"/>
</dbReference>
<dbReference type="EC" id="3.5.2.6" evidence="3 6"/>
<organism evidence="9 10">
    <name type="scientific">Inhella crocodyli</name>
    <dbReference type="NCBI Taxonomy" id="2499851"/>
    <lineage>
        <taxon>Bacteria</taxon>
        <taxon>Pseudomonadati</taxon>
        <taxon>Pseudomonadota</taxon>
        <taxon>Betaproteobacteria</taxon>
        <taxon>Burkholderiales</taxon>
        <taxon>Sphaerotilaceae</taxon>
        <taxon>Inhella</taxon>
    </lineage>
</organism>
<dbReference type="GO" id="GO:0030655">
    <property type="term" value="P:beta-lactam antibiotic catabolic process"/>
    <property type="evidence" value="ECO:0007669"/>
    <property type="project" value="InterPro"/>
</dbReference>
<evidence type="ECO:0000256" key="7">
    <source>
        <dbReference type="SAM" id="SignalP"/>
    </source>
</evidence>
<dbReference type="EMBL" id="SACM01000003">
    <property type="protein sequence ID" value="RVT84661.1"/>
    <property type="molecule type" value="Genomic_DNA"/>
</dbReference>
<evidence type="ECO:0000313" key="10">
    <source>
        <dbReference type="Proteomes" id="UP000288587"/>
    </source>
</evidence>
<evidence type="ECO:0000313" key="9">
    <source>
        <dbReference type="EMBL" id="RVT84661.1"/>
    </source>
</evidence>
<evidence type="ECO:0000256" key="1">
    <source>
        <dbReference type="ARBA" id="ARBA00001526"/>
    </source>
</evidence>